<evidence type="ECO:0000313" key="4">
    <source>
        <dbReference type="Proteomes" id="UP000006791"/>
    </source>
</evidence>
<evidence type="ECO:0000313" key="3">
    <source>
        <dbReference type="EMBL" id="AEP12045.1"/>
    </source>
</evidence>
<feature type="domain" description="Methyltransferase type 11" evidence="2">
    <location>
        <begin position="36"/>
        <end position="130"/>
    </location>
</feature>
<dbReference type="InterPro" id="IPR052356">
    <property type="entry name" value="Thiol_S-MT"/>
</dbReference>
<evidence type="ECO:0000256" key="1">
    <source>
        <dbReference type="SAM" id="MobiDB-lite"/>
    </source>
</evidence>
<dbReference type="GO" id="GO:0032259">
    <property type="term" value="P:methylation"/>
    <property type="evidence" value="ECO:0007669"/>
    <property type="project" value="UniProtKB-KW"/>
</dbReference>
<dbReference type="KEGG" id="ctm:Cabther_A1293"/>
<dbReference type="Proteomes" id="UP000006791">
    <property type="component" value="Chromosome 1"/>
</dbReference>
<keyword evidence="3" id="KW-0808">Transferase</keyword>
<feature type="region of interest" description="Disordered" evidence="1">
    <location>
        <begin position="199"/>
        <end position="218"/>
    </location>
</feature>
<keyword evidence="3" id="KW-0830">Ubiquinone</keyword>
<protein>
    <submittedName>
        <fullName evidence="3">Methylase involved in ubiquinone/menaquinone biosynthesis</fullName>
    </submittedName>
</protein>
<gene>
    <name evidence="3" type="ordered locus">Cabther_A1293</name>
</gene>
<evidence type="ECO:0000259" key="2">
    <source>
        <dbReference type="Pfam" id="PF08241"/>
    </source>
</evidence>
<dbReference type="InterPro" id="IPR029063">
    <property type="entry name" value="SAM-dependent_MTases_sf"/>
</dbReference>
<dbReference type="SUPFAM" id="SSF53335">
    <property type="entry name" value="S-adenosyl-L-methionine-dependent methyltransferases"/>
    <property type="match status" value="1"/>
</dbReference>
<organism evidence="3 4">
    <name type="scientific">Chloracidobacterium thermophilum (strain B)</name>
    <dbReference type="NCBI Taxonomy" id="981222"/>
    <lineage>
        <taxon>Bacteria</taxon>
        <taxon>Pseudomonadati</taxon>
        <taxon>Acidobacteriota</taxon>
        <taxon>Terriglobia</taxon>
        <taxon>Terriglobales</taxon>
        <taxon>Acidobacteriaceae</taxon>
        <taxon>Chloracidobacterium</taxon>
    </lineage>
</organism>
<dbReference type="HOGENOM" id="CLU_037990_7_4_0"/>
<reference evidence="3 4" key="1">
    <citation type="journal article" date="2012" name="Environ. Microbiol.">
        <title>Complete genome of Candidatus Chloracidobacterium thermophilum, a chlorophyll-based photoheterotroph belonging to the phylum Acidobacteria.</title>
        <authorList>
            <person name="Garcia Costas A.M."/>
            <person name="Liu Z."/>
            <person name="Tomsho L.P."/>
            <person name="Schuster S.C."/>
            <person name="Ward D.M."/>
            <person name="Bryant D.A."/>
        </authorList>
    </citation>
    <scope>NUCLEOTIDE SEQUENCE [LARGE SCALE GENOMIC DNA]</scope>
    <source>
        <strain evidence="3 4">B</strain>
    </source>
</reference>
<dbReference type="EMBL" id="CP002514">
    <property type="protein sequence ID" value="AEP12045.1"/>
    <property type="molecule type" value="Genomic_DNA"/>
</dbReference>
<dbReference type="AlphaFoldDB" id="G2LER2"/>
<dbReference type="Pfam" id="PF08241">
    <property type="entry name" value="Methyltransf_11"/>
    <property type="match status" value="1"/>
</dbReference>
<dbReference type="PANTHER" id="PTHR45036">
    <property type="entry name" value="METHYLTRANSFERASE LIKE 7B"/>
    <property type="match status" value="1"/>
</dbReference>
<name>G2LER2_CHLTF</name>
<dbReference type="Gene3D" id="3.40.50.150">
    <property type="entry name" value="Vaccinia Virus protein VP39"/>
    <property type="match status" value="1"/>
</dbReference>
<dbReference type="InterPro" id="IPR013216">
    <property type="entry name" value="Methyltransf_11"/>
</dbReference>
<dbReference type="STRING" id="981222.Cabther_A1293"/>
<proteinExistence type="predicted"/>
<keyword evidence="4" id="KW-1185">Reference proteome</keyword>
<dbReference type="GO" id="GO:0008757">
    <property type="term" value="F:S-adenosylmethionine-dependent methyltransferase activity"/>
    <property type="evidence" value="ECO:0007669"/>
    <property type="project" value="InterPro"/>
</dbReference>
<dbReference type="PANTHER" id="PTHR45036:SF1">
    <property type="entry name" value="METHYLTRANSFERASE LIKE 7A"/>
    <property type="match status" value="1"/>
</dbReference>
<keyword evidence="3" id="KW-0489">Methyltransferase</keyword>
<dbReference type="CDD" id="cd02440">
    <property type="entry name" value="AdoMet_MTases"/>
    <property type="match status" value="1"/>
</dbReference>
<sequence length="218" mass="24037">MGKFADNYDNCMRPLERRFFEVRRRQLIPQAAGEVLEIGGGTGANLPFYGTAVTSLMFTDPDPAMLWIAAAKPRPPHLAVTFLEATAEALPFPAASFDTVVTTLVLCSVRDPMQALAEIRRVLRPGGCFLALEHVRPQGWLGYLADALTPLQKRLAAGCHLNRQTHRAIRQAGFSIRREQFSILNILAEIEAVSDKTGDRTRSCRGGARLSSKPQMCD</sequence>
<dbReference type="RefSeq" id="WP_014099783.1">
    <property type="nucleotide sequence ID" value="NC_016024.1"/>
</dbReference>
<dbReference type="OrthoDB" id="128362at2"/>
<accession>G2LER2</accession>